<comment type="caution">
    <text evidence="9">The sequence shown here is derived from an EMBL/GenBank/DDBJ whole genome shotgun (WGS) entry which is preliminary data.</text>
</comment>
<dbReference type="UniPathway" id="UPA00148">
    <property type="reaction ID" value="UER00233"/>
</dbReference>
<dbReference type="InterPro" id="IPR029499">
    <property type="entry name" value="PduO-typ"/>
</dbReference>
<dbReference type="OrthoDB" id="9778896at2"/>
<comment type="catalytic activity">
    <reaction evidence="6">
        <text>2 cob(II)alamin + reduced [electron-transfer flavoprotein] + 2 ATP = 2 adenosylcob(III)alamin + 2 triphosphate + oxidized [electron-transfer flavoprotein] + 3 H(+)</text>
        <dbReference type="Rhea" id="RHEA:28671"/>
        <dbReference type="Rhea" id="RHEA-COMP:10685"/>
        <dbReference type="Rhea" id="RHEA-COMP:10686"/>
        <dbReference type="ChEBI" id="CHEBI:15378"/>
        <dbReference type="ChEBI" id="CHEBI:16304"/>
        <dbReference type="ChEBI" id="CHEBI:18036"/>
        <dbReference type="ChEBI" id="CHEBI:18408"/>
        <dbReference type="ChEBI" id="CHEBI:30616"/>
        <dbReference type="ChEBI" id="CHEBI:57692"/>
        <dbReference type="ChEBI" id="CHEBI:58307"/>
        <dbReference type="EC" id="2.5.1.17"/>
    </reaction>
</comment>
<feature type="region of interest" description="Disordered" evidence="7">
    <location>
        <begin position="1"/>
        <end position="21"/>
    </location>
</feature>
<evidence type="ECO:0000256" key="2">
    <source>
        <dbReference type="ARBA" id="ARBA00011233"/>
    </source>
</evidence>
<dbReference type="PANTHER" id="PTHR12213:SF0">
    <property type="entry name" value="CORRINOID ADENOSYLTRANSFERASE MMAB"/>
    <property type="match status" value="1"/>
</dbReference>
<reference evidence="9 10" key="1">
    <citation type="journal article" date="2012" name="J. Bacteriol.">
        <title>Genome Sequence of n-Alkane-Degrading Hydrocarboniphaga effusa Strain AP103T (ATCC BAA-332T).</title>
        <authorList>
            <person name="Chang H.K."/>
            <person name="Zylstra G.J."/>
            <person name="Chae J.C."/>
        </authorList>
    </citation>
    <scope>NUCLEOTIDE SEQUENCE [LARGE SCALE GENOMIC DNA]</scope>
    <source>
        <strain evidence="9 10">AP103</strain>
    </source>
</reference>
<evidence type="ECO:0000256" key="1">
    <source>
        <dbReference type="ARBA" id="ARBA00007487"/>
    </source>
</evidence>
<sequence length="181" mass="19953">MGHRLSKIVTRTGDQGSTGLATGDRIPKFDARMQAIGETDELNSVIGVLLTHALPEAVRSTLSRAQHTLFNLGGELSMPGTVFVKEDDIVRLEEAVEALNESLPPLKEFVLPGGNPPAAACHVARAVTRRVERRLWELNEREPLNPFTPRYANRLSDYLFVAARTLARLDGGQEVTWNKQA</sequence>
<evidence type="ECO:0000313" key="10">
    <source>
        <dbReference type="Proteomes" id="UP000003704"/>
    </source>
</evidence>
<evidence type="ECO:0000256" key="4">
    <source>
        <dbReference type="ARBA" id="ARBA00022741"/>
    </source>
</evidence>
<dbReference type="PATRIC" id="fig|1172194.4.peg.1812"/>
<accession>I7ZIH9</accession>
<evidence type="ECO:0000259" key="8">
    <source>
        <dbReference type="Pfam" id="PF01923"/>
    </source>
</evidence>
<dbReference type="STRING" id="1172194.WQQ_18710"/>
<evidence type="ECO:0000256" key="3">
    <source>
        <dbReference type="ARBA" id="ARBA00022679"/>
    </source>
</evidence>
<name>I7ZIH9_9GAMM</name>
<keyword evidence="5 6" id="KW-0067">ATP-binding</keyword>
<dbReference type="Gene3D" id="1.20.1200.10">
    <property type="entry name" value="Cobalamin adenosyltransferase-like"/>
    <property type="match status" value="1"/>
</dbReference>
<comment type="subunit">
    <text evidence="2">Homotrimer.</text>
</comment>
<dbReference type="GO" id="GO:0009236">
    <property type="term" value="P:cobalamin biosynthetic process"/>
    <property type="evidence" value="ECO:0007669"/>
    <property type="project" value="UniProtKB-UniRule"/>
</dbReference>
<gene>
    <name evidence="9" type="ORF">WQQ_18710</name>
</gene>
<keyword evidence="3 6" id="KW-0808">Transferase</keyword>
<dbReference type="EC" id="2.5.1.17" evidence="6"/>
<protein>
    <recommendedName>
        <fullName evidence="6">Corrinoid adenosyltransferase</fullName>
        <ecNumber evidence="6">2.5.1.17</ecNumber>
    </recommendedName>
    <alternativeName>
        <fullName evidence="6">Cob(II)alamin adenosyltransferase</fullName>
    </alternativeName>
    <alternativeName>
        <fullName evidence="6">Cob(II)yrinic acid a,c-diamide adenosyltransferase</fullName>
    </alternativeName>
    <alternativeName>
        <fullName evidence="6">Cobinamide/cobalamin adenosyltransferase</fullName>
    </alternativeName>
</protein>
<dbReference type="InterPro" id="IPR036451">
    <property type="entry name" value="CblAdoTrfase-like_sf"/>
</dbReference>
<organism evidence="9 10">
    <name type="scientific">Hydrocarboniphaga effusa AP103</name>
    <dbReference type="NCBI Taxonomy" id="1172194"/>
    <lineage>
        <taxon>Bacteria</taxon>
        <taxon>Pseudomonadati</taxon>
        <taxon>Pseudomonadota</taxon>
        <taxon>Gammaproteobacteria</taxon>
        <taxon>Nevskiales</taxon>
        <taxon>Nevskiaceae</taxon>
        <taxon>Hydrocarboniphaga</taxon>
    </lineage>
</organism>
<dbReference type="SUPFAM" id="SSF89028">
    <property type="entry name" value="Cobalamin adenosyltransferase-like"/>
    <property type="match status" value="1"/>
</dbReference>
<dbReference type="EMBL" id="AKGD01000001">
    <property type="protein sequence ID" value="EIT71734.1"/>
    <property type="molecule type" value="Genomic_DNA"/>
</dbReference>
<proteinExistence type="inferred from homology"/>
<comment type="similarity">
    <text evidence="1 6">Belongs to the Cob(I)alamin adenosyltransferase family.</text>
</comment>
<dbReference type="NCBIfam" id="TIGR00636">
    <property type="entry name" value="PduO_Nterm"/>
    <property type="match status" value="1"/>
</dbReference>
<dbReference type="PANTHER" id="PTHR12213">
    <property type="entry name" value="CORRINOID ADENOSYLTRANSFERASE"/>
    <property type="match status" value="1"/>
</dbReference>
<evidence type="ECO:0000256" key="5">
    <source>
        <dbReference type="ARBA" id="ARBA00022840"/>
    </source>
</evidence>
<dbReference type="GO" id="GO:0005524">
    <property type="term" value="F:ATP binding"/>
    <property type="evidence" value="ECO:0007669"/>
    <property type="project" value="UniProtKB-UniRule"/>
</dbReference>
<dbReference type="AlphaFoldDB" id="I7ZIH9"/>
<evidence type="ECO:0000256" key="6">
    <source>
        <dbReference type="RuleBase" id="RU366026"/>
    </source>
</evidence>
<keyword evidence="6" id="KW-0169">Cobalamin biosynthesis</keyword>
<dbReference type="RefSeq" id="WP_007184820.1">
    <property type="nucleotide sequence ID" value="NZ_AKGD01000001.1"/>
</dbReference>
<dbReference type="Pfam" id="PF01923">
    <property type="entry name" value="Cob_adeno_trans"/>
    <property type="match status" value="1"/>
</dbReference>
<keyword evidence="10" id="KW-1185">Reference proteome</keyword>
<dbReference type="GO" id="GO:0008817">
    <property type="term" value="F:corrinoid adenosyltransferase activity"/>
    <property type="evidence" value="ECO:0007669"/>
    <property type="project" value="UniProtKB-UniRule"/>
</dbReference>
<comment type="pathway">
    <text evidence="6">Cofactor biosynthesis; adenosylcobalamin biosynthesis; adenosylcobalamin from cob(II)yrinate a,c-diamide: step 2/7.</text>
</comment>
<feature type="domain" description="Cobalamin adenosyltransferase-like" evidence="8">
    <location>
        <begin position="8"/>
        <end position="165"/>
    </location>
</feature>
<dbReference type="InterPro" id="IPR016030">
    <property type="entry name" value="CblAdoTrfase-like"/>
</dbReference>
<dbReference type="FunFam" id="1.20.1200.10:FF:000001">
    <property type="entry name" value="Cob(I)yrinic acid a,c-diamide adenosyltransferase"/>
    <property type="match status" value="1"/>
</dbReference>
<evidence type="ECO:0000313" key="9">
    <source>
        <dbReference type="EMBL" id="EIT71734.1"/>
    </source>
</evidence>
<keyword evidence="4 6" id="KW-0547">Nucleotide-binding</keyword>
<comment type="catalytic activity">
    <reaction evidence="6">
        <text>2 cob(II)yrinate a,c diamide + reduced [electron-transfer flavoprotein] + 2 ATP = 2 adenosylcob(III)yrinate a,c-diamide + 2 triphosphate + oxidized [electron-transfer flavoprotein] + 3 H(+)</text>
        <dbReference type="Rhea" id="RHEA:11528"/>
        <dbReference type="Rhea" id="RHEA-COMP:10685"/>
        <dbReference type="Rhea" id="RHEA-COMP:10686"/>
        <dbReference type="ChEBI" id="CHEBI:15378"/>
        <dbReference type="ChEBI" id="CHEBI:18036"/>
        <dbReference type="ChEBI" id="CHEBI:30616"/>
        <dbReference type="ChEBI" id="CHEBI:57692"/>
        <dbReference type="ChEBI" id="CHEBI:58307"/>
        <dbReference type="ChEBI" id="CHEBI:58503"/>
        <dbReference type="ChEBI" id="CHEBI:58537"/>
        <dbReference type="EC" id="2.5.1.17"/>
    </reaction>
</comment>
<evidence type="ECO:0000256" key="7">
    <source>
        <dbReference type="SAM" id="MobiDB-lite"/>
    </source>
</evidence>
<dbReference type="Proteomes" id="UP000003704">
    <property type="component" value="Unassembled WGS sequence"/>
</dbReference>